<sequence>MPKEIAPVWTPVALSSDLPVASVIPARLATAALAIWRAQSGTVSAVADRCPHRGMRLSHGFVRGEALSCVYHGWRYGKSGKCLAIPAHPSLTPPDAIRVATYRAGERDGVIWVSADENTADMPSNDGLTALRSIALSTTAETLAACIGADLGENAIDWTIDGMKARLLIAPSGEDGMLLLHLLIESGASQAQKIAASNALEVLRRQAESAASRGEAA</sequence>
<dbReference type="GO" id="GO:0016491">
    <property type="term" value="F:oxidoreductase activity"/>
    <property type="evidence" value="ECO:0007669"/>
    <property type="project" value="UniProtKB-KW"/>
</dbReference>
<evidence type="ECO:0000256" key="2">
    <source>
        <dbReference type="ARBA" id="ARBA00022723"/>
    </source>
</evidence>
<dbReference type="InterPro" id="IPR050584">
    <property type="entry name" value="Cholesterol_7-desaturase"/>
</dbReference>
<dbReference type="EMBL" id="JAVIZC010000001">
    <property type="protein sequence ID" value="MDR6100061.1"/>
    <property type="molecule type" value="Genomic_DNA"/>
</dbReference>
<evidence type="ECO:0000256" key="1">
    <source>
        <dbReference type="ARBA" id="ARBA00022714"/>
    </source>
</evidence>
<dbReference type="GO" id="GO:0051537">
    <property type="term" value="F:2 iron, 2 sulfur cluster binding"/>
    <property type="evidence" value="ECO:0007669"/>
    <property type="project" value="UniProtKB-KW"/>
</dbReference>
<dbReference type="PROSITE" id="PS51296">
    <property type="entry name" value="RIESKE"/>
    <property type="match status" value="1"/>
</dbReference>
<name>A0AAJ2EPG4_9HYPH</name>
<dbReference type="InterPro" id="IPR015881">
    <property type="entry name" value="ARHD_Rieske_2Fe_2S"/>
</dbReference>
<keyword evidence="4" id="KW-0408">Iron</keyword>
<dbReference type="PROSITE" id="PS00570">
    <property type="entry name" value="RING_HYDROXYL_ALPHA"/>
    <property type="match status" value="1"/>
</dbReference>
<dbReference type="Pfam" id="PF00355">
    <property type="entry name" value="Rieske"/>
    <property type="match status" value="1"/>
</dbReference>
<evidence type="ECO:0000256" key="5">
    <source>
        <dbReference type="ARBA" id="ARBA00023014"/>
    </source>
</evidence>
<dbReference type="PANTHER" id="PTHR21266">
    <property type="entry name" value="IRON-SULFUR DOMAIN CONTAINING PROTEIN"/>
    <property type="match status" value="1"/>
</dbReference>
<feature type="domain" description="Rieske" evidence="6">
    <location>
        <begin position="9"/>
        <end position="113"/>
    </location>
</feature>
<evidence type="ECO:0000259" key="6">
    <source>
        <dbReference type="PROSITE" id="PS51296"/>
    </source>
</evidence>
<dbReference type="Proteomes" id="UP001255601">
    <property type="component" value="Unassembled WGS sequence"/>
</dbReference>
<reference evidence="7" key="1">
    <citation type="submission" date="2023-08" db="EMBL/GenBank/DDBJ databases">
        <title>Functional and genomic diversity of the sorghum phyllosphere microbiome.</title>
        <authorList>
            <person name="Shade A."/>
        </authorList>
    </citation>
    <scope>NUCLEOTIDE SEQUENCE</scope>
    <source>
        <strain evidence="7">SORGH_AS_0974</strain>
    </source>
</reference>
<organism evidence="7 8">
    <name type="scientific">Agrobacterium larrymoorei</name>
    <dbReference type="NCBI Taxonomy" id="160699"/>
    <lineage>
        <taxon>Bacteria</taxon>
        <taxon>Pseudomonadati</taxon>
        <taxon>Pseudomonadota</taxon>
        <taxon>Alphaproteobacteria</taxon>
        <taxon>Hyphomicrobiales</taxon>
        <taxon>Rhizobiaceae</taxon>
        <taxon>Rhizobium/Agrobacterium group</taxon>
        <taxon>Agrobacterium</taxon>
    </lineage>
</organism>
<dbReference type="Gene3D" id="2.102.10.10">
    <property type="entry name" value="Rieske [2Fe-2S] iron-sulphur domain"/>
    <property type="match status" value="1"/>
</dbReference>
<dbReference type="RefSeq" id="WP_309769206.1">
    <property type="nucleotide sequence ID" value="NZ_JAVIZC010000001.1"/>
</dbReference>
<evidence type="ECO:0000256" key="4">
    <source>
        <dbReference type="ARBA" id="ARBA00023004"/>
    </source>
</evidence>
<dbReference type="PANTHER" id="PTHR21266:SF60">
    <property type="entry name" value="3-KETOSTEROID-9-ALPHA-MONOOXYGENASE, OXYGENASE COMPONENT"/>
    <property type="match status" value="1"/>
</dbReference>
<keyword evidence="1" id="KW-0001">2Fe-2S</keyword>
<dbReference type="GO" id="GO:0005506">
    <property type="term" value="F:iron ion binding"/>
    <property type="evidence" value="ECO:0007669"/>
    <property type="project" value="InterPro"/>
</dbReference>
<dbReference type="AlphaFoldDB" id="A0AAJ2EPG4"/>
<keyword evidence="5" id="KW-0411">Iron-sulfur</keyword>
<evidence type="ECO:0000313" key="8">
    <source>
        <dbReference type="Proteomes" id="UP001255601"/>
    </source>
</evidence>
<evidence type="ECO:0000256" key="3">
    <source>
        <dbReference type="ARBA" id="ARBA00023002"/>
    </source>
</evidence>
<keyword evidence="2" id="KW-0479">Metal-binding</keyword>
<protein>
    <submittedName>
        <fullName evidence="7">Nitrite reductase/ring-hydroxylating ferredoxin subunit</fullName>
    </submittedName>
</protein>
<dbReference type="InterPro" id="IPR036922">
    <property type="entry name" value="Rieske_2Fe-2S_sf"/>
</dbReference>
<proteinExistence type="predicted"/>
<dbReference type="SUPFAM" id="SSF50022">
    <property type="entry name" value="ISP domain"/>
    <property type="match status" value="1"/>
</dbReference>
<dbReference type="InterPro" id="IPR017941">
    <property type="entry name" value="Rieske_2Fe-2S"/>
</dbReference>
<evidence type="ECO:0000313" key="7">
    <source>
        <dbReference type="EMBL" id="MDR6100061.1"/>
    </source>
</evidence>
<comment type="caution">
    <text evidence="7">The sequence shown here is derived from an EMBL/GenBank/DDBJ whole genome shotgun (WGS) entry which is preliminary data.</text>
</comment>
<gene>
    <name evidence="7" type="ORF">QE369_000239</name>
</gene>
<keyword evidence="3" id="KW-0560">Oxidoreductase</keyword>
<accession>A0AAJ2EPG4</accession>
<dbReference type="CDD" id="cd03469">
    <property type="entry name" value="Rieske_RO_Alpha_N"/>
    <property type="match status" value="1"/>
</dbReference>